<dbReference type="Gene3D" id="3.20.170.30">
    <property type="match status" value="1"/>
</dbReference>
<sequence>MKHLQKVKKLAKFLDYLLGRRPDEFGLCPDEDGYVKVKDLIKALGEEEGWGYVRQSHLCEVTAALPYPSVELSGKRIRAVDRSNLIVPSFPDSVPKLLYHSIRERAYPVVLEKGVKPTSSSPKILLARERAMAERLGRRMDASPVILTVNTDQLARLGATLNVFGSVLFLVDGLPVGSFSGPPLPKKSPETKVAENSRPPAAPKTPGSYLMDLSSEPGRKNKPVKKDRKRKNEWKRERKRRSRP</sequence>
<dbReference type="KEGG" id="dwd:DSCW_00100"/>
<gene>
    <name evidence="2" type="ORF">DSCW_00100</name>
</gene>
<protein>
    <recommendedName>
        <fullName evidence="4">RNA 2'-phosphotransferase</fullName>
    </recommendedName>
</protein>
<dbReference type="InterPro" id="IPR002745">
    <property type="entry name" value="Ptrans_KptA/Tpt1"/>
</dbReference>
<evidence type="ECO:0000256" key="1">
    <source>
        <dbReference type="SAM" id="MobiDB-lite"/>
    </source>
</evidence>
<dbReference type="Gene3D" id="1.10.10.970">
    <property type="entry name" value="RNA 2'-phosphotransferase, Tpt1/KptA family, N-terminal domain"/>
    <property type="match status" value="1"/>
</dbReference>
<feature type="region of interest" description="Disordered" evidence="1">
    <location>
        <begin position="181"/>
        <end position="244"/>
    </location>
</feature>
<reference evidence="2 3" key="1">
    <citation type="submission" date="2019-11" db="EMBL/GenBank/DDBJ databases">
        <title>Comparative genomics of hydrocarbon-degrading Desulfosarcina strains.</title>
        <authorList>
            <person name="Watanabe M."/>
            <person name="Kojima H."/>
            <person name="Fukui M."/>
        </authorList>
    </citation>
    <scope>NUCLEOTIDE SEQUENCE [LARGE SCALE GENOMIC DNA]</scope>
    <source>
        <strain evidence="2 3">PP31</strain>
    </source>
</reference>
<dbReference type="EMBL" id="AP021875">
    <property type="protein sequence ID" value="BBO72593.1"/>
    <property type="molecule type" value="Genomic_DNA"/>
</dbReference>
<name>A0A5K7YXB7_9BACT</name>
<feature type="compositionally biased region" description="Basic residues" evidence="1">
    <location>
        <begin position="220"/>
        <end position="244"/>
    </location>
</feature>
<dbReference type="OrthoDB" id="4537997at2"/>
<dbReference type="AlphaFoldDB" id="A0A5K7YXB7"/>
<keyword evidence="3" id="KW-1185">Reference proteome</keyword>
<dbReference type="GO" id="GO:0016740">
    <property type="term" value="F:transferase activity"/>
    <property type="evidence" value="ECO:0007669"/>
    <property type="project" value="InterPro"/>
</dbReference>
<dbReference type="Pfam" id="PF01885">
    <property type="entry name" value="PTS_2-RNA"/>
    <property type="match status" value="1"/>
</dbReference>
<dbReference type="InterPro" id="IPR042081">
    <property type="entry name" value="RNA_2'-PTrans_C"/>
</dbReference>
<dbReference type="Proteomes" id="UP000427769">
    <property type="component" value="Chromosome"/>
</dbReference>
<accession>A0A5K7YXB7</accession>
<dbReference type="SUPFAM" id="SSF56399">
    <property type="entry name" value="ADP-ribosylation"/>
    <property type="match status" value="1"/>
</dbReference>
<evidence type="ECO:0008006" key="4">
    <source>
        <dbReference type="Google" id="ProtNLM"/>
    </source>
</evidence>
<evidence type="ECO:0000313" key="2">
    <source>
        <dbReference type="EMBL" id="BBO72593.1"/>
    </source>
</evidence>
<organism evidence="2 3">
    <name type="scientific">Desulfosarcina widdelii</name>
    <dbReference type="NCBI Taxonomy" id="947919"/>
    <lineage>
        <taxon>Bacteria</taxon>
        <taxon>Pseudomonadati</taxon>
        <taxon>Thermodesulfobacteriota</taxon>
        <taxon>Desulfobacteria</taxon>
        <taxon>Desulfobacterales</taxon>
        <taxon>Desulfosarcinaceae</taxon>
        <taxon>Desulfosarcina</taxon>
    </lineage>
</organism>
<dbReference type="RefSeq" id="WP_155301794.1">
    <property type="nucleotide sequence ID" value="NZ_AP021875.1"/>
</dbReference>
<proteinExistence type="predicted"/>
<dbReference type="InterPro" id="IPR042080">
    <property type="entry name" value="RNA_2'-PTrans_N"/>
</dbReference>
<evidence type="ECO:0000313" key="3">
    <source>
        <dbReference type="Proteomes" id="UP000427769"/>
    </source>
</evidence>